<name>Q2R058_ORYSJ</name>
<dbReference type="AlphaFoldDB" id="Q2R058"/>
<evidence type="ECO:0000313" key="2">
    <source>
        <dbReference type="EMBL" id="ABA95177.1"/>
    </source>
</evidence>
<reference evidence="2" key="1">
    <citation type="journal article" date="2005" name="BMC Biol.">
        <title>The sequence of rice chromosomes 11 and 12, rich in disease resistance genes and recent gene duplications.</title>
        <authorList>
            <consortium name="The rice chromosomes 11 and 12 sequencing consortia"/>
        </authorList>
    </citation>
    <scope>NUCLEOTIDE SEQUENCE [LARGE SCALE GENOMIC DNA]</scope>
</reference>
<gene>
    <name evidence="2" type="ordered locus">LOC_Os11g43690</name>
</gene>
<feature type="compositionally biased region" description="Basic and acidic residues" evidence="1">
    <location>
        <begin position="102"/>
        <end position="135"/>
    </location>
</feature>
<reference evidence="2" key="3">
    <citation type="submission" date="2006-01" db="EMBL/GenBank/DDBJ databases">
        <authorList>
            <person name="Buell R."/>
        </authorList>
    </citation>
    <scope>NUCLEOTIDE SEQUENCE</scope>
</reference>
<feature type="region of interest" description="Disordered" evidence="1">
    <location>
        <begin position="99"/>
        <end position="140"/>
    </location>
</feature>
<accession>Q2R058</accession>
<organism evidence="2">
    <name type="scientific">Oryza sativa subsp. japonica</name>
    <name type="common">Rice</name>
    <dbReference type="NCBI Taxonomy" id="39947"/>
    <lineage>
        <taxon>Eukaryota</taxon>
        <taxon>Viridiplantae</taxon>
        <taxon>Streptophyta</taxon>
        <taxon>Embryophyta</taxon>
        <taxon>Tracheophyta</taxon>
        <taxon>Spermatophyta</taxon>
        <taxon>Magnoliopsida</taxon>
        <taxon>Liliopsida</taxon>
        <taxon>Poales</taxon>
        <taxon>Poaceae</taxon>
        <taxon>BOP clade</taxon>
        <taxon>Oryzoideae</taxon>
        <taxon>Oryzeae</taxon>
        <taxon>Oryzinae</taxon>
        <taxon>Oryza</taxon>
        <taxon>Oryza sativa</taxon>
    </lineage>
</organism>
<dbReference type="EMBL" id="DP000010">
    <property type="protein sequence ID" value="ABA95177.1"/>
    <property type="molecule type" value="Genomic_DNA"/>
</dbReference>
<sequence length="215" mass="23961">MHCGATERERHQKFSFAKGPSVIKKRFFTVQQNVPVGTKNHPTVESGIGREKWCAFSFVAPQPRPTPAPPPERLLGRCNRILRRRLIRLRLRYCRRCGGRSRGAEGAEEERGRHCDDGAEEEHGGVGAGEKHGGGTEEEYGGGGSGFLGLQSILIARKVTFLPFHLSSLRGTAPGTELVLLGTKLYQPLDRARSNSQDFGTGRYWYRLLYRNNAL</sequence>
<reference evidence="2" key="2">
    <citation type="submission" date="2005-04" db="EMBL/GenBank/DDBJ databases">
        <authorList>
            <person name="Buell C.R."/>
            <person name="Wing R.A."/>
            <person name="McCombie W.A."/>
            <person name="Ouyang S."/>
        </authorList>
    </citation>
    <scope>NUCLEOTIDE SEQUENCE</scope>
</reference>
<protein>
    <submittedName>
        <fullName evidence="2">Expressed protein</fullName>
    </submittedName>
</protein>
<proteinExistence type="predicted"/>
<evidence type="ECO:0000256" key="1">
    <source>
        <dbReference type="SAM" id="MobiDB-lite"/>
    </source>
</evidence>